<dbReference type="Proteomes" id="UP001223802">
    <property type="component" value="Chromosome"/>
</dbReference>
<name>A0AA50Q946_9GAMM</name>
<evidence type="ECO:0000313" key="2">
    <source>
        <dbReference type="EMBL" id="WMC09518.1"/>
    </source>
</evidence>
<keyword evidence="3" id="KW-1185">Reference proteome</keyword>
<dbReference type="EMBL" id="CP118224">
    <property type="protein sequence ID" value="WMC09518.1"/>
    <property type="molecule type" value="Genomic_DNA"/>
</dbReference>
<reference evidence="2 3" key="1">
    <citation type="submission" date="2023-02" db="EMBL/GenBank/DDBJ databases">
        <title>Complete genome sequence of a novel bacterium Oceanimonas sp. NTOU-MSR1 isolated from marine coast sediment.</title>
        <authorList>
            <person name="Yang H.-T."/>
            <person name="Chen Y.-L."/>
            <person name="Ho Y.-N."/>
        </authorList>
    </citation>
    <scope>NUCLEOTIDE SEQUENCE [LARGE SCALE GENOMIC DNA]</scope>
    <source>
        <strain evidence="2 3">NTOU-MSR1</strain>
    </source>
</reference>
<organism evidence="2 3">
    <name type="scientific">Oceanimonas pelagia</name>
    <dbReference type="NCBI Taxonomy" id="3028314"/>
    <lineage>
        <taxon>Bacteria</taxon>
        <taxon>Pseudomonadati</taxon>
        <taxon>Pseudomonadota</taxon>
        <taxon>Gammaproteobacteria</taxon>
        <taxon>Aeromonadales</taxon>
        <taxon>Aeromonadaceae</taxon>
        <taxon>Oceanimonas</taxon>
    </lineage>
</organism>
<accession>A0AA50Q946</accession>
<evidence type="ECO:0000313" key="3">
    <source>
        <dbReference type="Proteomes" id="UP001223802"/>
    </source>
</evidence>
<feature type="compositionally biased region" description="Basic residues" evidence="1">
    <location>
        <begin position="478"/>
        <end position="488"/>
    </location>
</feature>
<dbReference type="AlphaFoldDB" id="A0AA50Q946"/>
<sequence>MAEVLSKLKILLPKRTKPKGTSVTATYNSDNPKEILSAPEYREHLQNIFSDRQTQTSQELLETLFESDPDMSAAVNAFLTTADIEPLILVQDPEGQVDRDGYKICAELLERLTVRRDYSKGFQRSKSLRVIAEEMRYMVLLRGGIAAEAVFDELLTLSEVRQVDLKNIKWQEPEPGRVVPFQDVGGGDPVPLDIPTFFVEYFRKAPNKAYSTSVFVSAINTIAARQQVINDLYRIMQVTGYPRITIKILEEVVARNAPANVRNDPVEFRRYLNARRSELAGQFAALRPDQPIAHYDSADISILNDKNPGMALDITAIINVLNAQNQAGLRTMATILGRGESGVNTATVEARIFALNAEAINGPVGDILSRILTMALRLQGSESRVVVRFPEVELRSEMELEAQLNLKANRLRQDLSDGLITDDEYHLWMYRRLRPDSSPELSGTGFMSAGGALAEGEVSPNDDPLGRSVSKASDKSVKSKANKNRPKK</sequence>
<proteinExistence type="predicted"/>
<dbReference type="RefSeq" id="WP_306760713.1">
    <property type="nucleotide sequence ID" value="NZ_CP118224.1"/>
</dbReference>
<evidence type="ECO:0000256" key="1">
    <source>
        <dbReference type="SAM" id="MobiDB-lite"/>
    </source>
</evidence>
<protein>
    <submittedName>
        <fullName evidence="2">Uncharacterized protein</fullName>
    </submittedName>
</protein>
<feature type="region of interest" description="Disordered" evidence="1">
    <location>
        <begin position="439"/>
        <end position="488"/>
    </location>
</feature>
<dbReference type="KEGG" id="ope:PU634_10360"/>
<gene>
    <name evidence="2" type="ORF">PU634_10360</name>
</gene>